<feature type="region of interest" description="Disordered" evidence="4">
    <location>
        <begin position="370"/>
        <end position="395"/>
    </location>
</feature>
<dbReference type="InterPro" id="IPR043129">
    <property type="entry name" value="ATPase_NBD"/>
</dbReference>
<feature type="region of interest" description="Disordered" evidence="4">
    <location>
        <begin position="431"/>
        <end position="604"/>
    </location>
</feature>
<protein>
    <submittedName>
        <fullName evidence="5">Hsp70 family protein</fullName>
    </submittedName>
</protein>
<dbReference type="EMBL" id="CP092488">
    <property type="protein sequence ID" value="UMB69138.1"/>
    <property type="molecule type" value="Genomic_DNA"/>
</dbReference>
<feature type="compositionally biased region" description="Low complexity" evidence="4">
    <location>
        <begin position="532"/>
        <end position="541"/>
    </location>
</feature>
<organism evidence="5 6">
    <name type="scientific">Mycobacterium paraterrae</name>
    <dbReference type="NCBI Taxonomy" id="577492"/>
    <lineage>
        <taxon>Bacteria</taxon>
        <taxon>Bacillati</taxon>
        <taxon>Actinomycetota</taxon>
        <taxon>Actinomycetes</taxon>
        <taxon>Mycobacteriales</taxon>
        <taxon>Mycobacteriaceae</taxon>
        <taxon>Mycobacterium</taxon>
    </lineage>
</organism>
<feature type="compositionally biased region" description="Low complexity" evidence="4">
    <location>
        <begin position="497"/>
        <end position="521"/>
    </location>
</feature>
<gene>
    <name evidence="5" type="ORF">MKK62_22660</name>
</gene>
<evidence type="ECO:0000313" key="6">
    <source>
        <dbReference type="Proteomes" id="UP001055336"/>
    </source>
</evidence>
<dbReference type="PANTHER" id="PTHR42749">
    <property type="entry name" value="CELL SHAPE-DETERMINING PROTEIN MREB"/>
    <property type="match status" value="1"/>
</dbReference>
<dbReference type="Pfam" id="PF00012">
    <property type="entry name" value="HSP70"/>
    <property type="match status" value="1"/>
</dbReference>
<dbReference type="Gene3D" id="3.90.640.10">
    <property type="entry name" value="Actin, Chain A, domain 4"/>
    <property type="match status" value="1"/>
</dbReference>
<keyword evidence="2" id="KW-0067">ATP-binding</keyword>
<dbReference type="Proteomes" id="UP001055336">
    <property type="component" value="Chromosome"/>
</dbReference>
<keyword evidence="6" id="KW-1185">Reference proteome</keyword>
<evidence type="ECO:0000256" key="3">
    <source>
        <dbReference type="ARBA" id="ARBA00023186"/>
    </source>
</evidence>
<reference evidence="5" key="1">
    <citation type="submission" date="2022-08" db="EMBL/GenBank/DDBJ databases">
        <title>Whole genome sequencing of non-tuberculosis mycobacteria type-strains.</title>
        <authorList>
            <person name="Igarashi Y."/>
            <person name="Osugi A."/>
            <person name="Mitarai S."/>
        </authorList>
    </citation>
    <scope>NUCLEOTIDE SEQUENCE</scope>
    <source>
        <strain evidence="5">DSM 45127</strain>
    </source>
</reference>
<name>A0ABY3VNP4_9MYCO</name>
<accession>A0ABY3VNP4</accession>
<evidence type="ECO:0000256" key="4">
    <source>
        <dbReference type="SAM" id="MobiDB-lite"/>
    </source>
</evidence>
<sequence>MDGSSHDPSLLLVEALDALINEAGGEAATSNITMAVPAHWGAEALRGMQEALNTHADFVHGGISPRLVPDSVAALTALNSDSRLPAKGVVALLDFGGSGTSITLADAASDFTPIADTLRYEDFSGDLVDQALMVHALDNAGREIAVDPANTAVVGQFAGLRHECQRAKERLSTEKTTELALELPGLRTRLEVSRAELDGLIEGRLDDLFAAFDDMLRRNRIRSKDLVAVAMAGGTAKIPVVAQRLSEHTKTAVITATQPALATAVGAVKLSARQPVAQADAEREETTMSALVGASTGGLAVTTGALPTTGRFSAPTDALGTSTGAFAASTGTFDIPTAGALFDDPSERLTELAWSQADDFDDEPVAYTGEPYDIDDRATPSQLMQLPRADPVDPYRPRGARLPQVFLGLAALVSMVAIGGVAFTLTSSNRAPTLPSSSTPAPPPPLSSQLPASSPVPPPPLPSSEAPPPPPPTQEAPPPPSATAPVQTYEPPPPPRTTAQATTTVPQPTTTIPQATSTTPSTTPPPPPPPSTSTAPAMTTTYLNLPFVPVPIPVQVPEGQGGPSQQQPQNPYQNPYQQSPYQQNPYQQSPYMPQNPYAGPGYGY</sequence>
<proteinExistence type="predicted"/>
<dbReference type="RefSeq" id="WP_240260871.1">
    <property type="nucleotide sequence ID" value="NZ_CP092488.2"/>
</dbReference>
<dbReference type="PANTHER" id="PTHR42749:SF1">
    <property type="entry name" value="CELL SHAPE-DETERMINING PROTEIN MREB"/>
    <property type="match status" value="1"/>
</dbReference>
<dbReference type="Gene3D" id="3.30.420.40">
    <property type="match status" value="2"/>
</dbReference>
<dbReference type="CDD" id="cd10170">
    <property type="entry name" value="ASKHA_NBD_HSP70"/>
    <property type="match status" value="1"/>
</dbReference>
<dbReference type="SUPFAM" id="SSF53067">
    <property type="entry name" value="Actin-like ATPase domain"/>
    <property type="match status" value="1"/>
</dbReference>
<evidence type="ECO:0000256" key="2">
    <source>
        <dbReference type="ARBA" id="ARBA00022840"/>
    </source>
</evidence>
<keyword evidence="3" id="KW-0143">Chaperone</keyword>
<dbReference type="PRINTS" id="PR01217">
    <property type="entry name" value="PRICHEXTENSN"/>
</dbReference>
<feature type="compositionally biased region" description="Pro residues" evidence="4">
    <location>
        <begin position="522"/>
        <end position="531"/>
    </location>
</feature>
<keyword evidence="1" id="KW-0547">Nucleotide-binding</keyword>
<dbReference type="InterPro" id="IPR013126">
    <property type="entry name" value="Hsp_70_fam"/>
</dbReference>
<feature type="compositionally biased region" description="Pro residues" evidence="4">
    <location>
        <begin position="454"/>
        <end position="482"/>
    </location>
</feature>
<feature type="compositionally biased region" description="Low complexity" evidence="4">
    <location>
        <begin position="555"/>
        <end position="597"/>
    </location>
</feature>
<evidence type="ECO:0000256" key="1">
    <source>
        <dbReference type="ARBA" id="ARBA00022741"/>
    </source>
</evidence>
<evidence type="ECO:0000313" key="5">
    <source>
        <dbReference type="EMBL" id="UMB69138.1"/>
    </source>
</evidence>